<dbReference type="Proteomes" id="UP001549921">
    <property type="component" value="Unassembled WGS sequence"/>
</dbReference>
<dbReference type="PANTHER" id="PTHR33395:SF22">
    <property type="entry name" value="REVERSE TRANSCRIPTASE DOMAIN-CONTAINING PROTEIN"/>
    <property type="match status" value="1"/>
</dbReference>
<proteinExistence type="predicted"/>
<sequence>MVLLSRLKLNCDLYILTETWNAVHTNLPIMNNYNRFSTTNNHNRSDGLVIYTKTGLTTIVKEVILKDASCLTIKINSNTIVIAIYRSPSIKNIDPFLNSLDKLLKKHKFYSTIILMGDINIDIKPNNQKPDSDKYLNFLAMHGLLAGHTFPTRFGSCLDHFMVKTNNKSVTLVLRAPLTDHSAVISCLDIVTQDSQKSRTFVMNKVNYPDLLSDLEMYSFHDILASNDANWAAERFVGVLTNILDKHTSTTLVPRRTRCLKPWITPGLVRCMRNRDKMHLRCKLDPNNEIINITYRRYKNFCNDLLKRLKRNYERNELNKCSNNLKKTWETVKSIVYTSKQTTIPTELLKIGATPKNSVEMVNEFFAELGKRYSDKIPNCNADLSNKIDHKSPAKSFVMLETDNEEIETVIMGLKNDSAMGWDGISNKLLKNCRHILIPIITHITNLSFTTGNFPDIFKISIIHPIHKTGAKDNIDNYRPISVLPALSKILEKVMNRRLLSFLENEHLISDNQYGFRAGKSTSDAVSGISEYIAQNLDCQNKSIGMFLDKHKSRNK</sequence>
<evidence type="ECO:0000313" key="3">
    <source>
        <dbReference type="Proteomes" id="UP001549921"/>
    </source>
</evidence>
<dbReference type="SUPFAM" id="SSF56672">
    <property type="entry name" value="DNA/RNA polymerases"/>
    <property type="match status" value="1"/>
</dbReference>
<reference evidence="2 3" key="1">
    <citation type="submission" date="2024-06" db="EMBL/GenBank/DDBJ databases">
        <title>A chromosome-level genome assembly of beet webworm, Loxostege sticticalis.</title>
        <authorList>
            <person name="Zhang Y."/>
        </authorList>
    </citation>
    <scope>NUCLEOTIDE SEQUENCE [LARGE SCALE GENOMIC DNA]</scope>
    <source>
        <strain evidence="2">AQ028</strain>
        <tissue evidence="2">Male pupae</tissue>
    </source>
</reference>
<organism evidence="2 3">
    <name type="scientific">Loxostege sticticalis</name>
    <name type="common">Beet webworm moth</name>
    <dbReference type="NCBI Taxonomy" id="481309"/>
    <lineage>
        <taxon>Eukaryota</taxon>
        <taxon>Metazoa</taxon>
        <taxon>Ecdysozoa</taxon>
        <taxon>Arthropoda</taxon>
        <taxon>Hexapoda</taxon>
        <taxon>Insecta</taxon>
        <taxon>Pterygota</taxon>
        <taxon>Neoptera</taxon>
        <taxon>Endopterygota</taxon>
        <taxon>Lepidoptera</taxon>
        <taxon>Glossata</taxon>
        <taxon>Ditrysia</taxon>
        <taxon>Pyraloidea</taxon>
        <taxon>Crambidae</taxon>
        <taxon>Pyraustinae</taxon>
        <taxon>Loxostege</taxon>
    </lineage>
</organism>
<gene>
    <name evidence="2" type="ORF">ABMA28_001815</name>
</gene>
<accession>A0ABD0T735</accession>
<evidence type="ECO:0000259" key="1">
    <source>
        <dbReference type="Pfam" id="PF00078"/>
    </source>
</evidence>
<comment type="caution">
    <text evidence="2">The sequence shown here is derived from an EMBL/GenBank/DDBJ whole genome shotgun (WGS) entry which is preliminary data.</text>
</comment>
<dbReference type="GO" id="GO:0071897">
    <property type="term" value="P:DNA biosynthetic process"/>
    <property type="evidence" value="ECO:0007669"/>
    <property type="project" value="UniProtKB-ARBA"/>
</dbReference>
<evidence type="ECO:0000313" key="2">
    <source>
        <dbReference type="EMBL" id="KAL0832390.1"/>
    </source>
</evidence>
<dbReference type="Pfam" id="PF00078">
    <property type="entry name" value="RVT_1"/>
    <property type="match status" value="1"/>
</dbReference>
<dbReference type="SUPFAM" id="SSF56219">
    <property type="entry name" value="DNase I-like"/>
    <property type="match status" value="1"/>
</dbReference>
<protein>
    <recommendedName>
        <fullName evidence="1">Reverse transcriptase domain-containing protein</fullName>
    </recommendedName>
</protein>
<dbReference type="EMBL" id="JBEDNZ010000011">
    <property type="protein sequence ID" value="KAL0832390.1"/>
    <property type="molecule type" value="Genomic_DNA"/>
</dbReference>
<name>A0ABD0T735_LOXSC</name>
<dbReference type="InterPro" id="IPR000477">
    <property type="entry name" value="RT_dom"/>
</dbReference>
<dbReference type="AlphaFoldDB" id="A0ABD0T735"/>
<dbReference type="InterPro" id="IPR043502">
    <property type="entry name" value="DNA/RNA_pol_sf"/>
</dbReference>
<dbReference type="InterPro" id="IPR036691">
    <property type="entry name" value="Endo/exonu/phosph_ase_sf"/>
</dbReference>
<feature type="domain" description="Reverse transcriptase" evidence="1">
    <location>
        <begin position="470"/>
        <end position="549"/>
    </location>
</feature>
<dbReference type="Gene3D" id="3.60.10.10">
    <property type="entry name" value="Endonuclease/exonuclease/phosphatase"/>
    <property type="match status" value="1"/>
</dbReference>
<dbReference type="PANTHER" id="PTHR33395">
    <property type="entry name" value="TRANSCRIPTASE, PUTATIVE-RELATED-RELATED"/>
    <property type="match status" value="1"/>
</dbReference>